<sequence length="353" mass="38086">MTGNSAGNSTGNSTGNQAADRNAGRELIELMAGFWKTQAVYYAAESGLIDAVHEAGRASSTALAVRIGADADALGRLLLFLESLDVVRGDDQEGYQLTAVGELLRSGSPGSMRDHVRIYGSHFYRAWGALDHSLRTGGAAFSQVYGSDLFSYLNQHPETSLTYERAMVAGTPFFSEVGSVFDFSGAELVVDVAGGHGALLSEILRSHPGPRAVLFDAPHVIDETEGRPIATEHAHRCDRVPGDFFEGVPEGGDVYLLSRILHCFDDESCHRILTNCRRAMRPGGRLVVLERVLTRGDGSCLTQGYNMHMLVVLGGGRERDESQYRALLDKAGFTLESVSPLPLETNLLVATPK</sequence>
<keyword evidence="1 7" id="KW-0489">Methyltransferase</keyword>
<evidence type="ECO:0000313" key="7">
    <source>
        <dbReference type="EMBL" id="MBB1256086.1"/>
    </source>
</evidence>
<feature type="domain" description="O-methyltransferase C-terminal" evidence="5">
    <location>
        <begin position="127"/>
        <end position="333"/>
    </location>
</feature>
<evidence type="ECO:0000256" key="3">
    <source>
        <dbReference type="ARBA" id="ARBA00022691"/>
    </source>
</evidence>
<dbReference type="Gene3D" id="1.10.10.10">
    <property type="entry name" value="Winged helix-like DNA-binding domain superfamily/Winged helix DNA-binding domain"/>
    <property type="match status" value="1"/>
</dbReference>
<dbReference type="GO" id="GO:0046983">
    <property type="term" value="F:protein dimerization activity"/>
    <property type="evidence" value="ECO:0007669"/>
    <property type="project" value="InterPro"/>
</dbReference>
<evidence type="ECO:0000259" key="6">
    <source>
        <dbReference type="Pfam" id="PF08100"/>
    </source>
</evidence>
<dbReference type="Gene3D" id="3.40.50.150">
    <property type="entry name" value="Vaccinia Virus protein VP39"/>
    <property type="match status" value="1"/>
</dbReference>
<dbReference type="Pfam" id="PF00891">
    <property type="entry name" value="Methyltransf_2"/>
    <property type="match status" value="1"/>
</dbReference>
<dbReference type="InterPro" id="IPR016461">
    <property type="entry name" value="COMT-like"/>
</dbReference>
<evidence type="ECO:0000256" key="1">
    <source>
        <dbReference type="ARBA" id="ARBA00022603"/>
    </source>
</evidence>
<dbReference type="RefSeq" id="WP_181355274.1">
    <property type="nucleotide sequence ID" value="NZ_JABJWZ010000292.1"/>
</dbReference>
<dbReference type="PIRSF" id="PIRSF005739">
    <property type="entry name" value="O-mtase"/>
    <property type="match status" value="1"/>
</dbReference>
<keyword evidence="2 7" id="KW-0808">Transferase</keyword>
<dbReference type="Gene3D" id="1.10.287.1350">
    <property type="match status" value="1"/>
</dbReference>
<dbReference type="CDD" id="cd02440">
    <property type="entry name" value="AdoMet_MTases"/>
    <property type="match status" value="1"/>
</dbReference>
<dbReference type="SUPFAM" id="SSF53335">
    <property type="entry name" value="S-adenosyl-L-methionine-dependent methyltransferases"/>
    <property type="match status" value="1"/>
</dbReference>
<dbReference type="PROSITE" id="PS51683">
    <property type="entry name" value="SAM_OMT_II"/>
    <property type="match status" value="1"/>
</dbReference>
<feature type="domain" description="O-methyltransferase dimerisation" evidence="6">
    <location>
        <begin position="29"/>
        <end position="104"/>
    </location>
</feature>
<evidence type="ECO:0000259" key="5">
    <source>
        <dbReference type="Pfam" id="PF00891"/>
    </source>
</evidence>
<dbReference type="GO" id="GO:0032259">
    <property type="term" value="P:methylation"/>
    <property type="evidence" value="ECO:0007669"/>
    <property type="project" value="UniProtKB-KW"/>
</dbReference>
<reference evidence="8" key="1">
    <citation type="submission" date="2020-05" db="EMBL/GenBank/DDBJ databases">
        <title>Classification of alakaliphilic streptomycetes isolated from an alkaline soil next to Lonar Crater, India and a proposal for the recognition of Streptomyces alkaliterrae sp. nov.</title>
        <authorList>
            <person name="Golinska P."/>
        </authorList>
    </citation>
    <scope>NUCLEOTIDE SEQUENCE [LARGE SCALE GENOMIC DNA]</scope>
    <source>
        <strain evidence="8">OF3</strain>
    </source>
</reference>
<dbReference type="SUPFAM" id="SSF46785">
    <property type="entry name" value="Winged helix' DNA-binding domain"/>
    <property type="match status" value="1"/>
</dbReference>
<dbReference type="InterPro" id="IPR029063">
    <property type="entry name" value="SAM-dependent_MTases_sf"/>
</dbReference>
<dbReference type="InterPro" id="IPR036390">
    <property type="entry name" value="WH_DNA-bd_sf"/>
</dbReference>
<dbReference type="EMBL" id="JABJWZ010000292">
    <property type="protein sequence ID" value="MBB1256086.1"/>
    <property type="molecule type" value="Genomic_DNA"/>
</dbReference>
<comment type="caution">
    <text evidence="7">The sequence shown here is derived from an EMBL/GenBank/DDBJ whole genome shotgun (WGS) entry which is preliminary data.</text>
</comment>
<name>A0A7W3WPJ1_9ACTN</name>
<keyword evidence="3" id="KW-0949">S-adenosyl-L-methionine</keyword>
<organism evidence="7 8">
    <name type="scientific">Streptomyces alkaliterrae</name>
    <dbReference type="NCBI Taxonomy" id="2213162"/>
    <lineage>
        <taxon>Bacteria</taxon>
        <taxon>Bacillati</taxon>
        <taxon>Actinomycetota</taxon>
        <taxon>Actinomycetes</taxon>
        <taxon>Kitasatosporales</taxon>
        <taxon>Streptomycetaceae</taxon>
        <taxon>Streptomyces</taxon>
    </lineage>
</organism>
<evidence type="ECO:0000313" key="8">
    <source>
        <dbReference type="Proteomes" id="UP000525686"/>
    </source>
</evidence>
<dbReference type="InterPro" id="IPR012967">
    <property type="entry name" value="COMT_dimerisation"/>
</dbReference>
<proteinExistence type="predicted"/>
<feature type="active site" description="Proton acceptor" evidence="4">
    <location>
        <position position="262"/>
    </location>
</feature>
<dbReference type="Pfam" id="PF08100">
    <property type="entry name" value="Dimerisation"/>
    <property type="match status" value="1"/>
</dbReference>
<dbReference type="InterPro" id="IPR001077">
    <property type="entry name" value="COMT_C"/>
</dbReference>
<dbReference type="GO" id="GO:0008171">
    <property type="term" value="F:O-methyltransferase activity"/>
    <property type="evidence" value="ECO:0007669"/>
    <property type="project" value="InterPro"/>
</dbReference>
<dbReference type="PANTHER" id="PTHR43712">
    <property type="entry name" value="PUTATIVE (AFU_ORTHOLOGUE AFUA_4G14580)-RELATED"/>
    <property type="match status" value="1"/>
</dbReference>
<dbReference type="PANTHER" id="PTHR43712:SF2">
    <property type="entry name" value="O-METHYLTRANSFERASE CICE"/>
    <property type="match status" value="1"/>
</dbReference>
<evidence type="ECO:0000256" key="2">
    <source>
        <dbReference type="ARBA" id="ARBA00022679"/>
    </source>
</evidence>
<dbReference type="Proteomes" id="UP000525686">
    <property type="component" value="Unassembled WGS sequence"/>
</dbReference>
<protein>
    <submittedName>
        <fullName evidence="7">Methyltransferase</fullName>
    </submittedName>
</protein>
<accession>A0A7W3WPJ1</accession>
<dbReference type="AlphaFoldDB" id="A0A7W3WPJ1"/>
<gene>
    <name evidence="7" type="ORF">H3146_22390</name>
</gene>
<dbReference type="InterPro" id="IPR036388">
    <property type="entry name" value="WH-like_DNA-bd_sf"/>
</dbReference>
<evidence type="ECO:0000256" key="4">
    <source>
        <dbReference type="PIRSR" id="PIRSR005739-1"/>
    </source>
</evidence>